<evidence type="ECO:0000313" key="2">
    <source>
        <dbReference type="Proteomes" id="UP001500218"/>
    </source>
</evidence>
<evidence type="ECO:0000313" key="1">
    <source>
        <dbReference type="EMBL" id="GAA1810214.1"/>
    </source>
</evidence>
<dbReference type="EMBL" id="BAAALT010000101">
    <property type="protein sequence ID" value="GAA1810214.1"/>
    <property type="molecule type" value="Genomic_DNA"/>
</dbReference>
<name>A0ABN2M594_9ACTN</name>
<organism evidence="1 2">
    <name type="scientific">Luedemannella flava</name>
    <dbReference type="NCBI Taxonomy" id="349316"/>
    <lineage>
        <taxon>Bacteria</taxon>
        <taxon>Bacillati</taxon>
        <taxon>Actinomycetota</taxon>
        <taxon>Actinomycetes</taxon>
        <taxon>Micromonosporales</taxon>
        <taxon>Micromonosporaceae</taxon>
        <taxon>Luedemannella</taxon>
    </lineage>
</organism>
<keyword evidence="2" id="KW-1185">Reference proteome</keyword>
<accession>A0ABN2M594</accession>
<dbReference type="Proteomes" id="UP001500218">
    <property type="component" value="Unassembled WGS sequence"/>
</dbReference>
<protein>
    <submittedName>
        <fullName evidence="1">DUF559 domain-containing protein</fullName>
    </submittedName>
</protein>
<reference evidence="1 2" key="1">
    <citation type="journal article" date="2019" name="Int. J. Syst. Evol. Microbiol.">
        <title>The Global Catalogue of Microorganisms (GCM) 10K type strain sequencing project: providing services to taxonomists for standard genome sequencing and annotation.</title>
        <authorList>
            <consortium name="The Broad Institute Genomics Platform"/>
            <consortium name="The Broad Institute Genome Sequencing Center for Infectious Disease"/>
            <person name="Wu L."/>
            <person name="Ma J."/>
        </authorList>
    </citation>
    <scope>NUCLEOTIDE SEQUENCE [LARGE SCALE GENOMIC DNA]</scope>
    <source>
        <strain evidence="1 2">JCM 13250</strain>
    </source>
</reference>
<sequence length="289" mass="32642">MSVRQALRFLTYGAIRAHLRARRWQRPHRGVLITHNGDPTDQQRLWVASLAAGGGEPAPIAGLTALVAHGLRTFEAPAIWVLLPRTRDHRNPPAGVIVHQTTTLTSRDLHPTGRPPRIRAPRSLVEAAAWARTNREARAIIAATYQQQLVRHDDVLDALARAPNVNRHRLIATTVRDAAYGATSLGELDLLRAIRRAGLPEPELQYRRRDADGRTRYLDAYYPEYGVHLEVDGAQHHDPWQAWDDMARQNATWIRGDRVLRFPAWLVRDRPEIVVTQLRDALRAAGWPG</sequence>
<comment type="caution">
    <text evidence="1">The sequence shown here is derived from an EMBL/GenBank/DDBJ whole genome shotgun (WGS) entry which is preliminary data.</text>
</comment>
<proteinExistence type="predicted"/>
<gene>
    <name evidence="1" type="ORF">GCM10009682_34850</name>
</gene>